<evidence type="ECO:0000256" key="8">
    <source>
        <dbReference type="ARBA" id="ARBA00023270"/>
    </source>
</evidence>
<comment type="caution">
    <text evidence="11">The sequence shown here is derived from an EMBL/GenBank/DDBJ whole genome shotgun (WGS) entry which is preliminary data.</text>
</comment>
<evidence type="ECO:0000256" key="9">
    <source>
        <dbReference type="ARBA" id="ARBA00023317"/>
    </source>
</evidence>
<dbReference type="GO" id="GO:0004014">
    <property type="term" value="F:adenosylmethionine decarboxylase activity"/>
    <property type="evidence" value="ECO:0007669"/>
    <property type="project" value="UniProtKB-UniRule"/>
</dbReference>
<comment type="catalytic activity">
    <reaction evidence="10">
        <text>S-adenosyl-L-methionine + H(+) = S-adenosyl 3-(methylsulfanyl)propylamine + CO2</text>
        <dbReference type="Rhea" id="RHEA:15981"/>
        <dbReference type="ChEBI" id="CHEBI:15378"/>
        <dbReference type="ChEBI" id="CHEBI:16526"/>
        <dbReference type="ChEBI" id="CHEBI:57443"/>
        <dbReference type="ChEBI" id="CHEBI:59789"/>
        <dbReference type="EC" id="4.1.1.50"/>
    </reaction>
</comment>
<feature type="active site" description="Proton donor; for catalytic activity" evidence="10">
    <location>
        <position position="83"/>
    </location>
</feature>
<feature type="chain" id="PRO_5033187621" description="S-adenosylmethionine decarboxylase beta chain" evidence="10">
    <location>
        <begin position="1"/>
        <end position="62"/>
    </location>
</feature>
<feature type="active site" description="Proton acceptor; for processing activity" evidence="10">
    <location>
        <position position="68"/>
    </location>
</feature>
<keyword evidence="7 10" id="KW-0456">Lyase</keyword>
<keyword evidence="8 10" id="KW-0704">Schiff base</keyword>
<dbReference type="SUPFAM" id="SSF56276">
    <property type="entry name" value="S-adenosylmethionine decarboxylase"/>
    <property type="match status" value="1"/>
</dbReference>
<keyword evidence="2 10" id="KW-0210">Decarboxylase</keyword>
<dbReference type="PANTHER" id="PTHR33866">
    <property type="entry name" value="S-ADENOSYLMETHIONINE DECARBOXYLASE PROENZYME"/>
    <property type="match status" value="1"/>
</dbReference>
<dbReference type="EC" id="4.1.1.50" evidence="10"/>
<dbReference type="PANTHER" id="PTHR33866:SF2">
    <property type="entry name" value="S-ADENOSYLMETHIONINE DECARBOXYLASE PROENZYME"/>
    <property type="match status" value="1"/>
</dbReference>
<keyword evidence="9 10" id="KW-0670">Pyruvate</keyword>
<dbReference type="AlphaFoldDB" id="A0A852TG89"/>
<evidence type="ECO:0000256" key="2">
    <source>
        <dbReference type="ARBA" id="ARBA00022793"/>
    </source>
</evidence>
<keyword evidence="3 10" id="KW-0068">Autocatalytic cleavage</keyword>
<dbReference type="Proteomes" id="UP000548423">
    <property type="component" value="Unassembled WGS sequence"/>
</dbReference>
<dbReference type="EMBL" id="JACCBX010000010">
    <property type="protein sequence ID" value="NYE07823.1"/>
    <property type="molecule type" value="Genomic_DNA"/>
</dbReference>
<dbReference type="InterPro" id="IPR003826">
    <property type="entry name" value="AdoMetDC_fam_prok"/>
</dbReference>
<comment type="PTM">
    <text evidence="10">Is synthesized initially as an inactive proenzyme. Formation of the active enzyme involves a self-maturation process in which the active site pyruvoyl group is generated from an internal serine residue via an autocatalytic post-translational modification. Two non-identical subunits are generated from the proenzyme in this reaction, and the pyruvate is formed at the N-terminus of the alpha chain, which is derived from the carboxyl end of the proenzyme. The post-translation cleavage follows an unusual pathway, termed non-hydrolytic serinolysis, in which the side chain hydroxyl group of the serine supplies its oxygen atom to form the C-terminus of the beta chain, while the remainder of the serine residue undergoes an oxidative deamination to produce ammonia and the pyruvoyl group blocking the N-terminus of the alpha chain.</text>
</comment>
<name>A0A852TG89_9BACI</name>
<reference evidence="12" key="2">
    <citation type="submission" date="2020-08" db="EMBL/GenBank/DDBJ databases">
        <title>The Agave Microbiome: Exploring the role of microbial communities in plant adaptations to desert environments.</title>
        <authorList>
            <person name="Partida-Martinez L.P."/>
        </authorList>
    </citation>
    <scope>NUCLEOTIDE SEQUENCE [LARGE SCALE GENOMIC DNA]</scope>
    <source>
        <strain evidence="12">AT2.8</strain>
    </source>
</reference>
<keyword evidence="5 10" id="KW-0620">Polyamine biosynthesis</keyword>
<gene>
    <name evidence="10" type="primary">speH</name>
    <name evidence="11" type="ORF">F4694_004640</name>
</gene>
<dbReference type="GO" id="GO:0016740">
    <property type="term" value="F:transferase activity"/>
    <property type="evidence" value="ECO:0007669"/>
    <property type="project" value="UniProtKB-KW"/>
</dbReference>
<dbReference type="Gene3D" id="3.60.90.10">
    <property type="entry name" value="S-adenosylmethionine decarboxylase"/>
    <property type="match status" value="1"/>
</dbReference>
<proteinExistence type="inferred from homology"/>
<keyword evidence="4 10" id="KW-0745">Spermidine biosynthesis</keyword>
<dbReference type="HAMAP" id="MF_00464">
    <property type="entry name" value="AdoMetDC_1"/>
    <property type="match status" value="1"/>
</dbReference>
<evidence type="ECO:0000256" key="5">
    <source>
        <dbReference type="ARBA" id="ARBA00023115"/>
    </source>
</evidence>
<comment type="function">
    <text evidence="10">Catalyzes the decarboxylation of S-adenosylmethionine to S-adenosylmethioninamine (dcAdoMet), the propylamine donor required for the synthesis of the polyamines spermine and spermidine from the diamine putrescine.</text>
</comment>
<comment type="pathway">
    <text evidence="10">Amine and polyamine biosynthesis; S-adenosylmethioninamine biosynthesis; S-adenosylmethioninamine from S-adenosyl-L-methionine: step 1/1.</text>
</comment>
<keyword evidence="11" id="KW-0808">Transferase</keyword>
<evidence type="ECO:0000256" key="6">
    <source>
        <dbReference type="ARBA" id="ARBA00023145"/>
    </source>
</evidence>
<evidence type="ECO:0000313" key="12">
    <source>
        <dbReference type="Proteomes" id="UP000548423"/>
    </source>
</evidence>
<dbReference type="InterPro" id="IPR017716">
    <property type="entry name" value="S-AdoMet_deCOase_pro-enz"/>
</dbReference>
<dbReference type="InterPro" id="IPR016067">
    <property type="entry name" value="S-AdoMet_deCO2ase_core"/>
</dbReference>
<comment type="caution">
    <text evidence="10">Lacks conserved residue(s) required for the propagation of feature annotation.</text>
</comment>
<evidence type="ECO:0000256" key="7">
    <source>
        <dbReference type="ARBA" id="ARBA00023239"/>
    </source>
</evidence>
<comment type="similarity">
    <text evidence="10">Belongs to the prokaryotic AdoMetDC family. Type 1 subfamily.</text>
</comment>
<keyword evidence="1 10" id="KW-0949">S-adenosyl-L-methionine</keyword>
<accession>A0A852TG89</accession>
<comment type="cofactor">
    <cofactor evidence="10">
        <name>pyruvate</name>
        <dbReference type="ChEBI" id="CHEBI:15361"/>
    </cofactor>
    <text evidence="10">Binds 1 pyruvoyl group covalently per subunit.</text>
</comment>
<dbReference type="GO" id="GO:0005829">
    <property type="term" value="C:cytosol"/>
    <property type="evidence" value="ECO:0007669"/>
    <property type="project" value="TreeGrafter"/>
</dbReference>
<feature type="active site" description="Schiff-base intermediate with substrate; via pyruvic acid" evidence="10">
    <location>
        <position position="63"/>
    </location>
</feature>
<evidence type="ECO:0000256" key="4">
    <source>
        <dbReference type="ARBA" id="ARBA00023066"/>
    </source>
</evidence>
<feature type="chain" id="PRO_5033187622" description="S-adenosylmethionine decarboxylase alpha chain" evidence="10">
    <location>
        <begin position="63"/>
        <end position="126"/>
    </location>
</feature>
<reference evidence="12" key="1">
    <citation type="submission" date="2020-07" db="EMBL/GenBank/DDBJ databases">
        <authorList>
            <person name="Partida-Martinez L."/>
            <person name="Huntemann M."/>
            <person name="Clum A."/>
            <person name="Wang J."/>
            <person name="Palaniappan K."/>
            <person name="Ritter S."/>
            <person name="Chen I.-M."/>
            <person name="Stamatis D."/>
            <person name="Reddy T."/>
            <person name="O'Malley R."/>
            <person name="Daum C."/>
            <person name="Shapiro N."/>
            <person name="Ivanova N."/>
            <person name="Kyrpides N."/>
            <person name="Woyke T."/>
        </authorList>
    </citation>
    <scope>NUCLEOTIDE SEQUENCE [LARGE SCALE GENOMIC DNA]</scope>
    <source>
        <strain evidence="12">AT2.8</strain>
    </source>
</reference>
<evidence type="ECO:0000256" key="10">
    <source>
        <dbReference type="HAMAP-Rule" id="MF_00464"/>
    </source>
</evidence>
<keyword evidence="6 10" id="KW-0865">Zymogen</keyword>
<protein>
    <recommendedName>
        <fullName evidence="10">S-adenosylmethionine decarboxylase proenzyme</fullName>
        <shortName evidence="10">AdoMetDC</shortName>
        <shortName evidence="10">SAMDC</shortName>
        <ecNumber evidence="10">4.1.1.50</ecNumber>
    </recommendedName>
    <component>
        <recommendedName>
            <fullName evidence="10">S-adenosylmethionine decarboxylase beta chain</fullName>
        </recommendedName>
    </component>
    <component>
        <recommendedName>
            <fullName evidence="10">S-adenosylmethionine decarboxylase alpha chain</fullName>
        </recommendedName>
    </component>
</protein>
<evidence type="ECO:0000256" key="1">
    <source>
        <dbReference type="ARBA" id="ARBA00022691"/>
    </source>
</evidence>
<dbReference type="Pfam" id="PF02675">
    <property type="entry name" value="AdoMet_dc"/>
    <property type="match status" value="1"/>
</dbReference>
<dbReference type="NCBIfam" id="TIGR03330">
    <property type="entry name" value="SAM_DCase_Bsu"/>
    <property type="match status" value="1"/>
</dbReference>
<evidence type="ECO:0000256" key="3">
    <source>
        <dbReference type="ARBA" id="ARBA00022813"/>
    </source>
</evidence>
<dbReference type="UniPathway" id="UPA00331">
    <property type="reaction ID" value="UER00451"/>
</dbReference>
<comment type="subunit">
    <text evidence="10">Heterotetramer of two alpha and two beta chains arranged as a dimer of alpha/beta heterodimers.</text>
</comment>
<sequence length="126" mass="14336">MSKEGKHIIIDAFECDSTHLNDIKFLEGMCKKAALDANMEILYSYFHQFEPQGVTGMLVLSTSHLSIHTWPEERYVSLDFYTCGTLELTPQVEFLIKELSSKQSMVYSISRGVSYPQTITCEELGN</sequence>
<feature type="modified residue" description="Pyruvic acid (Ser); by autocatalysis" evidence="10">
    <location>
        <position position="63"/>
    </location>
</feature>
<organism evidence="11 12">
    <name type="scientific">Neobacillus niacini</name>
    <dbReference type="NCBI Taxonomy" id="86668"/>
    <lineage>
        <taxon>Bacteria</taxon>
        <taxon>Bacillati</taxon>
        <taxon>Bacillota</taxon>
        <taxon>Bacilli</taxon>
        <taxon>Bacillales</taxon>
        <taxon>Bacillaceae</taxon>
        <taxon>Neobacillus</taxon>
    </lineage>
</organism>
<evidence type="ECO:0000313" key="11">
    <source>
        <dbReference type="EMBL" id="NYE07823.1"/>
    </source>
</evidence>
<dbReference type="GO" id="GO:0008295">
    <property type="term" value="P:spermidine biosynthetic process"/>
    <property type="evidence" value="ECO:0007669"/>
    <property type="project" value="UniProtKB-UniRule"/>
</dbReference>